<reference evidence="9 10" key="1">
    <citation type="submission" date="2014-06" db="EMBL/GenBank/DDBJ databases">
        <title>Evolutionary Origins and Diversification of the Mycorrhizal Mutualists.</title>
        <authorList>
            <consortium name="DOE Joint Genome Institute"/>
            <consortium name="Mycorrhizal Genomics Consortium"/>
            <person name="Kohler A."/>
            <person name="Kuo A."/>
            <person name="Nagy L.G."/>
            <person name="Floudas D."/>
            <person name="Copeland A."/>
            <person name="Barry K.W."/>
            <person name="Cichocki N."/>
            <person name="Veneault-Fourrey C."/>
            <person name="LaButti K."/>
            <person name="Lindquist E.A."/>
            <person name="Lipzen A."/>
            <person name="Lundell T."/>
            <person name="Morin E."/>
            <person name="Murat C."/>
            <person name="Riley R."/>
            <person name="Ohm R."/>
            <person name="Sun H."/>
            <person name="Tunlid A."/>
            <person name="Henrissat B."/>
            <person name="Grigoriev I.V."/>
            <person name="Hibbett D.S."/>
            <person name="Martin F."/>
        </authorList>
    </citation>
    <scope>NUCLEOTIDE SEQUENCE [LARGE SCALE GENOMIC DNA]</scope>
    <source>
        <strain evidence="9 10">SS14</strain>
    </source>
</reference>
<sequence length="441" mass="46943">MPVLVLLYAIVGLLSMAAAATIDVRQSSIPSGWSAIGCFSDEPSARSLRTSSFTSVESMTIPSCIDFCISGNFSFAGVEFGRECYCDKLVHGPSSPVQNASECNIPCSGDPSTICGAALRINIFSTPTPPTVPPPIPTPFPAIVTFAGNATVSYQFQTCSVDPRNPRALLHQVNLPGLTTPDACALACFNNGFQVMGLEGGSECWCDNYLPYADNSASADGNEVVCRLPCNGDITKSCGGPRNIQVYGQITPPTLKTQDSSLCMDKGPLGAGRDSANYLPGQLLGIDPQDEFFGLLAVLINPQATTDQQWIISRSATGPFFTPFLQLVNNQLIPYGVLGNPAFLRPPPGESLLFTTFSSDTPSSDFCAGIFINNRTQYVNGPALAFTDGAPNLFASCFNTSSGGLDVVYAPIANHPHYSLSSCEPFTLWFDITNNSFYDTI</sequence>
<dbReference type="AlphaFoldDB" id="A0A0C9VLI3"/>
<feature type="domain" description="WSC" evidence="8">
    <location>
        <begin position="32"/>
        <end position="127"/>
    </location>
</feature>
<dbReference type="PROSITE" id="PS51212">
    <property type="entry name" value="WSC"/>
    <property type="match status" value="2"/>
</dbReference>
<dbReference type="Proteomes" id="UP000054279">
    <property type="component" value="Unassembled WGS sequence"/>
</dbReference>
<proteinExistence type="predicted"/>
<keyword evidence="10" id="KW-1185">Reference proteome</keyword>
<keyword evidence="6" id="KW-0325">Glycoprotein</keyword>
<feature type="chain" id="PRO_5002204825" description="WSC domain-containing protein" evidence="7">
    <location>
        <begin position="20"/>
        <end position="441"/>
    </location>
</feature>
<dbReference type="InterPro" id="IPR051836">
    <property type="entry name" value="Kremen_rcpt"/>
</dbReference>
<evidence type="ECO:0000256" key="6">
    <source>
        <dbReference type="ARBA" id="ARBA00023180"/>
    </source>
</evidence>
<evidence type="ECO:0000256" key="3">
    <source>
        <dbReference type="ARBA" id="ARBA00022729"/>
    </source>
</evidence>
<dbReference type="PANTHER" id="PTHR24269:SF16">
    <property type="entry name" value="PROTEIN SLG1"/>
    <property type="match status" value="1"/>
</dbReference>
<evidence type="ECO:0000313" key="9">
    <source>
        <dbReference type="EMBL" id="KIJ42612.1"/>
    </source>
</evidence>
<keyword evidence="5" id="KW-0472">Membrane</keyword>
<feature type="domain" description="WSC" evidence="8">
    <location>
        <begin position="153"/>
        <end position="250"/>
    </location>
</feature>
<protein>
    <recommendedName>
        <fullName evidence="8">WSC domain-containing protein</fullName>
    </recommendedName>
</protein>
<dbReference type="EMBL" id="KN837128">
    <property type="protein sequence ID" value="KIJ42612.1"/>
    <property type="molecule type" value="Genomic_DNA"/>
</dbReference>
<evidence type="ECO:0000256" key="7">
    <source>
        <dbReference type="SAM" id="SignalP"/>
    </source>
</evidence>
<dbReference type="GO" id="GO:0005886">
    <property type="term" value="C:plasma membrane"/>
    <property type="evidence" value="ECO:0007669"/>
    <property type="project" value="TreeGrafter"/>
</dbReference>
<keyword evidence="3 7" id="KW-0732">Signal</keyword>
<organism evidence="9 10">
    <name type="scientific">Sphaerobolus stellatus (strain SS14)</name>
    <dbReference type="NCBI Taxonomy" id="990650"/>
    <lineage>
        <taxon>Eukaryota</taxon>
        <taxon>Fungi</taxon>
        <taxon>Dikarya</taxon>
        <taxon>Basidiomycota</taxon>
        <taxon>Agaricomycotina</taxon>
        <taxon>Agaricomycetes</taxon>
        <taxon>Phallomycetidae</taxon>
        <taxon>Geastrales</taxon>
        <taxon>Sphaerobolaceae</taxon>
        <taxon>Sphaerobolus</taxon>
    </lineage>
</organism>
<dbReference type="OrthoDB" id="5985073at2759"/>
<accession>A0A0C9VLI3</accession>
<keyword evidence="2" id="KW-0812">Transmembrane</keyword>
<evidence type="ECO:0000259" key="8">
    <source>
        <dbReference type="PROSITE" id="PS51212"/>
    </source>
</evidence>
<evidence type="ECO:0000256" key="1">
    <source>
        <dbReference type="ARBA" id="ARBA00004167"/>
    </source>
</evidence>
<gene>
    <name evidence="9" type="ORF">M422DRAFT_779914</name>
</gene>
<dbReference type="Pfam" id="PF01822">
    <property type="entry name" value="WSC"/>
    <property type="match status" value="2"/>
</dbReference>
<dbReference type="HOGENOM" id="CLU_038070_0_0_1"/>
<dbReference type="SMART" id="SM00321">
    <property type="entry name" value="WSC"/>
    <property type="match status" value="2"/>
</dbReference>
<evidence type="ECO:0000256" key="2">
    <source>
        <dbReference type="ARBA" id="ARBA00022692"/>
    </source>
</evidence>
<comment type="subcellular location">
    <subcellularLocation>
        <location evidence="1">Membrane</location>
        <topology evidence="1">Single-pass membrane protein</topology>
    </subcellularLocation>
</comment>
<feature type="signal peptide" evidence="7">
    <location>
        <begin position="1"/>
        <end position="19"/>
    </location>
</feature>
<dbReference type="InterPro" id="IPR002889">
    <property type="entry name" value="WSC_carb-bd"/>
</dbReference>
<dbReference type="PANTHER" id="PTHR24269">
    <property type="entry name" value="KREMEN PROTEIN"/>
    <property type="match status" value="1"/>
</dbReference>
<evidence type="ECO:0000256" key="5">
    <source>
        <dbReference type="ARBA" id="ARBA00023136"/>
    </source>
</evidence>
<name>A0A0C9VLI3_SPHS4</name>
<evidence type="ECO:0000313" key="10">
    <source>
        <dbReference type="Proteomes" id="UP000054279"/>
    </source>
</evidence>
<keyword evidence="4" id="KW-1133">Transmembrane helix</keyword>
<evidence type="ECO:0000256" key="4">
    <source>
        <dbReference type="ARBA" id="ARBA00022989"/>
    </source>
</evidence>